<dbReference type="RefSeq" id="WP_089816122.1">
    <property type="nucleotide sequence ID" value="NZ_FOZK01000002.1"/>
</dbReference>
<evidence type="ECO:0000259" key="1">
    <source>
        <dbReference type="PROSITE" id="PS50157"/>
    </source>
</evidence>
<dbReference type="InterPro" id="IPR041025">
    <property type="entry name" value="HNH_repeat"/>
</dbReference>
<dbReference type="PROSITE" id="PS50157">
    <property type="entry name" value="ZINC_FINGER_C2H2_2"/>
    <property type="match status" value="1"/>
</dbReference>
<dbReference type="PROSITE" id="PS00028">
    <property type="entry name" value="ZINC_FINGER_C2H2_1"/>
    <property type="match status" value="1"/>
</dbReference>
<proteinExistence type="predicted"/>
<dbReference type="Pfam" id="PF18780">
    <property type="entry name" value="HNH_repeat"/>
    <property type="match status" value="3"/>
</dbReference>
<name>A0A1I6L2K7_9EURY</name>
<dbReference type="SMART" id="SM00507">
    <property type="entry name" value="HNHc"/>
    <property type="match status" value="1"/>
</dbReference>
<evidence type="ECO:0000313" key="2">
    <source>
        <dbReference type="EMBL" id="SFR97518.1"/>
    </source>
</evidence>
<dbReference type="InterPro" id="IPR003615">
    <property type="entry name" value="HNH_nuc"/>
</dbReference>
<dbReference type="STRING" id="767519.SAMN05216559_1866"/>
<organism evidence="2 3">
    <name type="scientific">Halomicrobium zhouii</name>
    <dbReference type="NCBI Taxonomy" id="767519"/>
    <lineage>
        <taxon>Archaea</taxon>
        <taxon>Methanobacteriati</taxon>
        <taxon>Methanobacteriota</taxon>
        <taxon>Stenosarchaea group</taxon>
        <taxon>Halobacteria</taxon>
        <taxon>Halobacteriales</taxon>
        <taxon>Haloarculaceae</taxon>
        <taxon>Halomicrobium</taxon>
    </lineage>
</organism>
<dbReference type="EMBL" id="FOZK01000002">
    <property type="protein sequence ID" value="SFR97518.1"/>
    <property type="molecule type" value="Genomic_DNA"/>
</dbReference>
<sequence length="321" mass="36789">MTPENARYQCDICGETFETPAKFGGHKNGHRIKIERDELIAEVQRLFDEIGRVPTSEDMDREGRYSPMTVRKRFGSWNAGLRAAGLTPVHYHELSRDDIIQEIQRVAAELGQVPTVADMSSEGQYSVDVAQSKFGSWNDALVAAGYKPNKIKQIPREDLLAEIRRLSDVLGHPPSTNDLKDRGKYSVRGYFREFDGWHDAVREAGFEPRGWPSGEDNPRWRGGRDNQYYGPNWNRLREKAIQRDDFICQTPECSTTRESHIERFGHDIHVHHIVPLASFERSCGSVDFQRANSLSNLVTVCTVHHIIWERIAPLRPDTRHL</sequence>
<evidence type="ECO:0000313" key="3">
    <source>
        <dbReference type="Proteomes" id="UP000199062"/>
    </source>
</evidence>
<feature type="domain" description="C2H2-type" evidence="1">
    <location>
        <begin position="8"/>
        <end position="30"/>
    </location>
</feature>
<reference evidence="2 3" key="1">
    <citation type="submission" date="2016-10" db="EMBL/GenBank/DDBJ databases">
        <authorList>
            <person name="de Groot N.N."/>
        </authorList>
    </citation>
    <scope>NUCLEOTIDE SEQUENCE [LARGE SCALE GENOMIC DNA]</scope>
    <source>
        <strain evidence="2 3">CGMCC 1.10457</strain>
    </source>
</reference>
<accession>A0A1I6L2K7</accession>
<dbReference type="Proteomes" id="UP000199062">
    <property type="component" value="Unassembled WGS sequence"/>
</dbReference>
<keyword evidence="3" id="KW-1185">Reference proteome</keyword>
<dbReference type="AlphaFoldDB" id="A0A1I6L2K7"/>
<dbReference type="InterPro" id="IPR013087">
    <property type="entry name" value="Znf_C2H2_type"/>
</dbReference>
<protein>
    <recommendedName>
        <fullName evidence="1">C2H2-type domain-containing protein</fullName>
    </recommendedName>
</protein>
<dbReference type="CDD" id="cd00085">
    <property type="entry name" value="HNHc"/>
    <property type="match status" value="1"/>
</dbReference>
<gene>
    <name evidence="2" type="ORF">SAMN05216559_1866</name>
</gene>